<organism evidence="3 4">
    <name type="scientific">Astrephomene gubernaculifera</name>
    <dbReference type="NCBI Taxonomy" id="47775"/>
    <lineage>
        <taxon>Eukaryota</taxon>
        <taxon>Viridiplantae</taxon>
        <taxon>Chlorophyta</taxon>
        <taxon>core chlorophytes</taxon>
        <taxon>Chlorophyceae</taxon>
        <taxon>CS clade</taxon>
        <taxon>Chlamydomonadales</taxon>
        <taxon>Astrephomenaceae</taxon>
        <taxon>Astrephomene</taxon>
    </lineage>
</organism>
<dbReference type="CDD" id="cd14688">
    <property type="entry name" value="bZIP_YAP"/>
    <property type="match status" value="1"/>
</dbReference>
<evidence type="ECO:0000313" key="4">
    <source>
        <dbReference type="Proteomes" id="UP001054857"/>
    </source>
</evidence>
<keyword evidence="4" id="KW-1185">Reference proteome</keyword>
<evidence type="ECO:0000313" key="3">
    <source>
        <dbReference type="EMBL" id="GFR53162.1"/>
    </source>
</evidence>
<dbReference type="SUPFAM" id="SSF57959">
    <property type="entry name" value="Leucine zipper domain"/>
    <property type="match status" value="1"/>
</dbReference>
<name>A0AAD3E5A3_9CHLO</name>
<protein>
    <recommendedName>
        <fullName evidence="5">BZIP domain-containing protein</fullName>
    </recommendedName>
</protein>
<evidence type="ECO:0000256" key="2">
    <source>
        <dbReference type="SAM" id="MobiDB-lite"/>
    </source>
</evidence>
<dbReference type="GO" id="GO:0003700">
    <property type="term" value="F:DNA-binding transcription factor activity"/>
    <property type="evidence" value="ECO:0007669"/>
    <property type="project" value="InterPro"/>
</dbReference>
<reference evidence="3 4" key="1">
    <citation type="journal article" date="2021" name="Sci. Rep.">
        <title>Genome sequencing of the multicellular alga Astrephomene provides insights into convergent evolution of germ-soma differentiation.</title>
        <authorList>
            <person name="Yamashita S."/>
            <person name="Yamamoto K."/>
            <person name="Matsuzaki R."/>
            <person name="Suzuki S."/>
            <person name="Yamaguchi H."/>
            <person name="Hirooka S."/>
            <person name="Minakuchi Y."/>
            <person name="Miyagishima S."/>
            <person name="Kawachi M."/>
            <person name="Toyoda A."/>
            <person name="Nozaki H."/>
        </authorList>
    </citation>
    <scope>NUCLEOTIDE SEQUENCE [LARGE SCALE GENOMIC DNA]</scope>
    <source>
        <strain evidence="3 4">NIES-4017</strain>
    </source>
</reference>
<proteinExistence type="predicted"/>
<dbReference type="EMBL" id="BMAR01000094">
    <property type="protein sequence ID" value="GFR53162.1"/>
    <property type="molecule type" value="Genomic_DNA"/>
</dbReference>
<keyword evidence="1" id="KW-0175">Coiled coil</keyword>
<dbReference type="Proteomes" id="UP001054857">
    <property type="component" value="Unassembled WGS sequence"/>
</dbReference>
<accession>A0AAD3E5A3</accession>
<feature type="compositionally biased region" description="Low complexity" evidence="2">
    <location>
        <begin position="57"/>
        <end position="68"/>
    </location>
</feature>
<feature type="region of interest" description="Disordered" evidence="2">
    <location>
        <begin position="33"/>
        <end position="85"/>
    </location>
</feature>
<feature type="coiled-coil region" evidence="1">
    <location>
        <begin position="85"/>
        <end position="119"/>
    </location>
</feature>
<comment type="caution">
    <text evidence="3">The sequence shown here is derived from an EMBL/GenBank/DDBJ whole genome shotgun (WGS) entry which is preliminary data.</text>
</comment>
<dbReference type="AlphaFoldDB" id="A0AAD3E5A3"/>
<gene>
    <name evidence="3" type="ORF">Agub_g15885</name>
</gene>
<dbReference type="InterPro" id="IPR046347">
    <property type="entry name" value="bZIP_sf"/>
</dbReference>
<evidence type="ECO:0000256" key="1">
    <source>
        <dbReference type="SAM" id="Coils"/>
    </source>
</evidence>
<evidence type="ECO:0008006" key="5">
    <source>
        <dbReference type="Google" id="ProtNLM"/>
    </source>
</evidence>
<sequence>MDVLASFRDFGGAQGSFLSLPCADLSGELLQLDSSKMDPKGSLHLRSGGSEDRGVEGPTSSGSGPTGTRGQKQPKECQNAQKRFRARQKERMTHLEREVAEKKAAFEQLAAENELLKARTNILEKVVNCRDEQLSMMQAFEAHCRTTGDSPSCFGNGVSNTMASEPPEAQEAYRKLKKEQVIPQYKAFLAEVSRHLLHCQYPCADPNSPIVQQVATCVERMGRVLKHILLLNSPLMRTLLSLNLETLQPGAAPESHWDDVAASLQLGPQQRADILAVYDMYRNLIAKVYEERKLIMAALGGGVGTLDPSRSSFGSRPELPSEMELTDRLAANMVKEHSARTLLCCFFFGKVLAPTQFAKVAVYSYPYFPDSLGVATALSRQDSQLAGMALLGSGGSGTGSSDGRMLARAPRF</sequence>